<evidence type="ECO:0000313" key="8">
    <source>
        <dbReference type="EMBL" id="EMG50825.1"/>
    </source>
</evidence>
<feature type="domain" description="Cell wall mannoprotein PIR1-like C-terminal" evidence="7">
    <location>
        <begin position="128"/>
        <end position="206"/>
    </location>
</feature>
<feature type="chain" id="PRO_5004035234" evidence="6">
    <location>
        <begin position="19"/>
        <end position="227"/>
    </location>
</feature>
<dbReference type="Pfam" id="PF22799">
    <property type="entry name" value="PIR1-like_C"/>
    <property type="match status" value="1"/>
</dbReference>
<dbReference type="OrthoDB" id="5415592at2759"/>
<evidence type="ECO:0000256" key="4">
    <source>
        <dbReference type="ARBA" id="ARBA00022729"/>
    </source>
</evidence>
<organism evidence="8 9">
    <name type="scientific">Candida maltosa (strain Xu316)</name>
    <name type="common">Yeast</name>
    <dbReference type="NCBI Taxonomy" id="1245528"/>
    <lineage>
        <taxon>Eukaryota</taxon>
        <taxon>Fungi</taxon>
        <taxon>Dikarya</taxon>
        <taxon>Ascomycota</taxon>
        <taxon>Saccharomycotina</taxon>
        <taxon>Pichiomycetes</taxon>
        <taxon>Debaryomycetaceae</taxon>
        <taxon>Candida/Lodderomyces clade</taxon>
        <taxon>Candida</taxon>
    </lineage>
</organism>
<comment type="similarity">
    <text evidence="5">Belongs to the PIR protein family.</text>
</comment>
<name>M3K6E1_CANMX</name>
<evidence type="ECO:0000259" key="7">
    <source>
        <dbReference type="Pfam" id="PF22799"/>
    </source>
</evidence>
<reference evidence="8 9" key="1">
    <citation type="submission" date="2013-02" db="EMBL/GenBank/DDBJ databases">
        <title>Genome sequence of Candida maltosa Xu316, a potential industrial strain for xylitol and ethanol production.</title>
        <authorList>
            <person name="Yu J."/>
            <person name="Wang Q."/>
            <person name="Geng X."/>
            <person name="Bao W."/>
            <person name="He P."/>
            <person name="Cai J."/>
        </authorList>
    </citation>
    <scope>NUCLEOTIDE SEQUENCE [LARGE SCALE GENOMIC DNA]</scope>
    <source>
        <strain evidence="9">Xu316</strain>
    </source>
</reference>
<dbReference type="PANTHER" id="PTHR47254:SF1">
    <property type="entry name" value="CELL WALL MANNOPROTEIN CIS3-RELATED"/>
    <property type="match status" value="1"/>
</dbReference>
<evidence type="ECO:0000256" key="3">
    <source>
        <dbReference type="ARBA" id="ARBA00022525"/>
    </source>
</evidence>
<evidence type="ECO:0000313" key="9">
    <source>
        <dbReference type="Proteomes" id="UP000011777"/>
    </source>
</evidence>
<accession>M3K6E1</accession>
<dbReference type="InterPro" id="IPR054508">
    <property type="entry name" value="PIR1-like_C"/>
</dbReference>
<gene>
    <name evidence="8" type="ORF">G210_0545</name>
</gene>
<keyword evidence="9" id="KW-1185">Reference proteome</keyword>
<comment type="subcellular location">
    <subcellularLocation>
        <location evidence="1">Secreted</location>
        <location evidence="1">Cell wall</location>
    </subcellularLocation>
</comment>
<keyword evidence="3" id="KW-0964">Secreted</keyword>
<dbReference type="HOGENOM" id="CLU_061202_0_0_1"/>
<protein>
    <submittedName>
        <fullName evidence="8">Covalently-linked cell wall protein, putative (Soluble cell wall protein, putative)</fullName>
    </submittedName>
</protein>
<evidence type="ECO:0000256" key="1">
    <source>
        <dbReference type="ARBA" id="ARBA00004191"/>
    </source>
</evidence>
<dbReference type="GO" id="GO:0005199">
    <property type="term" value="F:structural constituent of cell wall"/>
    <property type="evidence" value="ECO:0007669"/>
    <property type="project" value="TreeGrafter"/>
</dbReference>
<dbReference type="STRING" id="1245528.M3K6E1"/>
<sequence>MKFSTAVFTFAFFTAIEAGVSKPTYYNKPKQHGKGLETVEYEFALGVKENCDYKNDDIFIVFEIGDGQLEHDNDKYKCNGHKQGGLHDGGDKKYKRGGNTNDDDCDDNCDYCRVGRSLCRDTFSLCDGILKDDHHFTGEIVSNHQFQFDKTVQSGSLYSCGFSIVDDNCELLLALNGCTEFWECPVDDCGTYKLYDSCIDSKCKEIEIVIVLLEEEQKKKHDGGKKW</sequence>
<evidence type="ECO:0000256" key="2">
    <source>
        <dbReference type="ARBA" id="ARBA00022512"/>
    </source>
</evidence>
<feature type="signal peptide" evidence="6">
    <location>
        <begin position="1"/>
        <end position="18"/>
    </location>
</feature>
<keyword evidence="4 6" id="KW-0732">Signal</keyword>
<dbReference type="AlphaFoldDB" id="M3K6E1"/>
<dbReference type="PANTHER" id="PTHR47254">
    <property type="entry name" value="CELL WALL MANNOPROTEIN CIS3-RELATED"/>
    <property type="match status" value="1"/>
</dbReference>
<dbReference type="Proteomes" id="UP000011777">
    <property type="component" value="Unassembled WGS sequence"/>
</dbReference>
<dbReference type="InterPro" id="IPR051153">
    <property type="entry name" value="Yeast_CWMannoprotein_PIR"/>
</dbReference>
<dbReference type="GO" id="GO:0031505">
    <property type="term" value="P:fungal-type cell wall organization"/>
    <property type="evidence" value="ECO:0007669"/>
    <property type="project" value="TreeGrafter"/>
</dbReference>
<evidence type="ECO:0000256" key="6">
    <source>
        <dbReference type="SAM" id="SignalP"/>
    </source>
</evidence>
<dbReference type="GO" id="GO:0009277">
    <property type="term" value="C:fungal-type cell wall"/>
    <property type="evidence" value="ECO:0007669"/>
    <property type="project" value="TreeGrafter"/>
</dbReference>
<proteinExistence type="inferred from homology"/>
<comment type="caution">
    <text evidence="8">The sequence shown here is derived from an EMBL/GenBank/DDBJ whole genome shotgun (WGS) entry which is preliminary data.</text>
</comment>
<evidence type="ECO:0000256" key="5">
    <source>
        <dbReference type="ARBA" id="ARBA00038219"/>
    </source>
</evidence>
<dbReference type="OMA" id="CNCKSER"/>
<dbReference type="EMBL" id="AOGT01000108">
    <property type="protein sequence ID" value="EMG50825.1"/>
    <property type="molecule type" value="Genomic_DNA"/>
</dbReference>
<keyword evidence="2" id="KW-0134">Cell wall</keyword>